<evidence type="ECO:0000313" key="12">
    <source>
        <dbReference type="EMBL" id="VDO97006.1"/>
    </source>
</evidence>
<dbReference type="Gene3D" id="3.40.50.80">
    <property type="entry name" value="Nucleotide-binding domain of ferredoxin-NADP reductase (FNR) module"/>
    <property type="match status" value="1"/>
</dbReference>
<keyword evidence="5 8" id="KW-0274">FAD</keyword>
<dbReference type="PANTHER" id="PTHR19370">
    <property type="entry name" value="NADH-CYTOCHROME B5 REDUCTASE"/>
    <property type="match status" value="1"/>
</dbReference>
<feature type="domain" description="FAD-binding FR-type" evidence="11">
    <location>
        <begin position="203"/>
        <end position="315"/>
    </location>
</feature>
<dbReference type="PROSITE" id="PS51384">
    <property type="entry name" value="FAD_FR"/>
    <property type="match status" value="1"/>
</dbReference>
<feature type="binding site" evidence="8">
    <location>
        <position position="281"/>
    </location>
    <ligand>
        <name>FAD</name>
        <dbReference type="ChEBI" id="CHEBI:57692"/>
    </ligand>
</feature>
<evidence type="ECO:0000256" key="8">
    <source>
        <dbReference type="PIRSR" id="PIRSR601834-1"/>
    </source>
</evidence>
<evidence type="ECO:0000256" key="7">
    <source>
        <dbReference type="ARBA" id="ARBA00023004"/>
    </source>
</evidence>
<keyword evidence="7 9" id="KW-0408">Iron</keyword>
<dbReference type="PROSITE" id="PS50255">
    <property type="entry name" value="CYTOCHROME_B5_2"/>
    <property type="match status" value="1"/>
</dbReference>
<evidence type="ECO:0000256" key="2">
    <source>
        <dbReference type="ARBA" id="ARBA00022617"/>
    </source>
</evidence>
<dbReference type="SUPFAM" id="SSF63380">
    <property type="entry name" value="Riboflavin synthase domain-like"/>
    <property type="match status" value="1"/>
</dbReference>
<accession>A0A183IF54</accession>
<feature type="binding site" evidence="8">
    <location>
        <position position="256"/>
    </location>
    <ligand>
        <name>FAD</name>
        <dbReference type="ChEBI" id="CHEBI:57692"/>
    </ligand>
</feature>
<dbReference type="AlphaFoldDB" id="A0A183IF54"/>
<dbReference type="InterPro" id="IPR039261">
    <property type="entry name" value="FNR_nucleotide-bd"/>
</dbReference>
<feature type="binding site" evidence="8">
    <location>
        <position position="255"/>
    </location>
    <ligand>
        <name>FAD</name>
        <dbReference type="ChEBI" id="CHEBI:57692"/>
    </ligand>
</feature>
<dbReference type="WBParaSite" id="SBAD_0000235301-mRNA-1">
    <property type="protein sequence ID" value="SBAD_0000235301-mRNA-1"/>
    <property type="gene ID" value="SBAD_0000235301"/>
</dbReference>
<dbReference type="PRINTS" id="PR00406">
    <property type="entry name" value="CYTB5RDTASE"/>
</dbReference>
<keyword evidence="13" id="KW-1185">Reference proteome</keyword>
<dbReference type="Proteomes" id="UP000270296">
    <property type="component" value="Unassembled WGS sequence"/>
</dbReference>
<sequence>MKSVKFGLKYRKHGICLKQTVAVLISEGPFLVMKGFANTVAARKLKDRPESAACTLAPDHSLMHWIRYCDTAEDLAGTGGKVLNVTAYDMALHSTEDSAWMILNGRVFNVTPYLSYHPGGVEKLMLAAGKDGTDLFNAVRLEPGLRYGEAQELAGDVDHSIVELCFGDNEIDVFMTKRQSFLTLWTPPRLLHVIEDLSVENGRVYRMARIESIRQLTCDTKRYELEYCDDETVTNIPVGSHVFLKASLNGAEVCRPYTPVSLDLTSLENKRWMRRTCIIMKIYQNGTFTTYFDRLKEGDFTELSFPCVPKSFHLDVFQRVSSVYLFAAGSGITPLIDLILFCLQETPLMLMYFNKSKNHIILFDWLQSLSEQYTGRLKIYHVLSQPDTDWTGLSGLATVDLVRSSLSPFDHCSQSCVCGSDAFADSIARYCYVAFITKFHQLVLKGVSSISHTPVYKYIFIFNR</sequence>
<comment type="cofactor">
    <cofactor evidence="1 8">
        <name>FAD</name>
        <dbReference type="ChEBI" id="CHEBI:57692"/>
    </cofactor>
</comment>
<keyword evidence="3 8" id="KW-0285">Flavoprotein</keyword>
<dbReference type="InterPro" id="IPR018506">
    <property type="entry name" value="Cyt_B5_heme-BS"/>
</dbReference>
<evidence type="ECO:0000256" key="3">
    <source>
        <dbReference type="ARBA" id="ARBA00022630"/>
    </source>
</evidence>
<evidence type="ECO:0000256" key="1">
    <source>
        <dbReference type="ARBA" id="ARBA00001974"/>
    </source>
</evidence>
<dbReference type="SUPFAM" id="SSF52343">
    <property type="entry name" value="Ferredoxin reductase-like, C-terminal NADP-linked domain"/>
    <property type="match status" value="1"/>
</dbReference>
<dbReference type="InterPro" id="IPR001199">
    <property type="entry name" value="Cyt_B5-like_heme/steroid-bd"/>
</dbReference>
<feature type="binding site" evidence="8">
    <location>
        <position position="333"/>
    </location>
    <ligand>
        <name>FAD</name>
        <dbReference type="ChEBI" id="CHEBI:57692"/>
    </ligand>
</feature>
<dbReference type="GO" id="GO:0071949">
    <property type="term" value="F:FAD binding"/>
    <property type="evidence" value="ECO:0007669"/>
    <property type="project" value="TreeGrafter"/>
</dbReference>
<dbReference type="Gene3D" id="3.10.120.10">
    <property type="entry name" value="Cytochrome b5-like heme/steroid binding domain"/>
    <property type="match status" value="1"/>
</dbReference>
<dbReference type="EMBL" id="UZAM01007143">
    <property type="protein sequence ID" value="VDO97006.1"/>
    <property type="molecule type" value="Genomic_DNA"/>
</dbReference>
<dbReference type="Gene3D" id="2.40.30.10">
    <property type="entry name" value="Translation factors"/>
    <property type="match status" value="1"/>
</dbReference>
<dbReference type="InterPro" id="IPR017938">
    <property type="entry name" value="Riboflavin_synthase-like_b-brl"/>
</dbReference>
<evidence type="ECO:0000256" key="4">
    <source>
        <dbReference type="ARBA" id="ARBA00022723"/>
    </source>
</evidence>
<keyword evidence="4 9" id="KW-0479">Metal-binding</keyword>
<comment type="similarity">
    <text evidence="9">Belongs to the cytochrome b5 family.</text>
</comment>
<dbReference type="GO" id="GO:0020037">
    <property type="term" value="F:heme binding"/>
    <property type="evidence" value="ECO:0007669"/>
    <property type="project" value="UniProtKB-UniRule"/>
</dbReference>
<dbReference type="GO" id="GO:0046872">
    <property type="term" value="F:metal ion binding"/>
    <property type="evidence" value="ECO:0007669"/>
    <property type="project" value="UniProtKB-UniRule"/>
</dbReference>
<dbReference type="PANTHER" id="PTHR19370:SF185">
    <property type="entry name" value="NADH-CYTOCHROME B5 REDUCTASE"/>
    <property type="match status" value="1"/>
</dbReference>
<dbReference type="SUPFAM" id="SSF55856">
    <property type="entry name" value="Cytochrome b5-like heme/steroid binding domain"/>
    <property type="match status" value="1"/>
</dbReference>
<evidence type="ECO:0000256" key="9">
    <source>
        <dbReference type="RuleBase" id="RU362121"/>
    </source>
</evidence>
<dbReference type="PROSITE" id="PS00191">
    <property type="entry name" value="CYTOCHROME_B5_1"/>
    <property type="match status" value="1"/>
</dbReference>
<reference evidence="12 13" key="2">
    <citation type="submission" date="2018-11" db="EMBL/GenBank/DDBJ databases">
        <authorList>
            <consortium name="Pathogen Informatics"/>
        </authorList>
    </citation>
    <scope>NUCLEOTIDE SEQUENCE [LARGE SCALE GENOMIC DNA]</scope>
</reference>
<proteinExistence type="inferred from homology"/>
<dbReference type="GO" id="GO:0016491">
    <property type="term" value="F:oxidoreductase activity"/>
    <property type="evidence" value="ECO:0007669"/>
    <property type="project" value="UniProtKB-KW"/>
</dbReference>
<organism evidence="14">
    <name type="scientific">Soboliphyme baturini</name>
    <dbReference type="NCBI Taxonomy" id="241478"/>
    <lineage>
        <taxon>Eukaryota</taxon>
        <taxon>Metazoa</taxon>
        <taxon>Ecdysozoa</taxon>
        <taxon>Nematoda</taxon>
        <taxon>Enoplea</taxon>
        <taxon>Dorylaimia</taxon>
        <taxon>Dioctophymatida</taxon>
        <taxon>Dioctophymatoidea</taxon>
        <taxon>Soboliphymatidae</taxon>
        <taxon>Soboliphyme</taxon>
    </lineage>
</organism>
<dbReference type="Pfam" id="PF00173">
    <property type="entry name" value="Cyt-b5"/>
    <property type="match status" value="1"/>
</dbReference>
<dbReference type="OrthoDB" id="260519at2759"/>
<dbReference type="InterPro" id="IPR036400">
    <property type="entry name" value="Cyt_B5-like_heme/steroid_sf"/>
</dbReference>
<evidence type="ECO:0000256" key="6">
    <source>
        <dbReference type="ARBA" id="ARBA00023002"/>
    </source>
</evidence>
<evidence type="ECO:0000259" key="11">
    <source>
        <dbReference type="PROSITE" id="PS51384"/>
    </source>
</evidence>
<protein>
    <submittedName>
        <fullName evidence="14">Cytochrome-b5 reductase</fullName>
    </submittedName>
</protein>
<evidence type="ECO:0000313" key="13">
    <source>
        <dbReference type="Proteomes" id="UP000270296"/>
    </source>
</evidence>
<evidence type="ECO:0000256" key="5">
    <source>
        <dbReference type="ARBA" id="ARBA00022827"/>
    </source>
</evidence>
<feature type="domain" description="Cytochrome b5 heme-binding" evidence="10">
    <location>
        <begin position="82"/>
        <end position="165"/>
    </location>
</feature>
<dbReference type="Pfam" id="PF00175">
    <property type="entry name" value="NAD_binding_1"/>
    <property type="match status" value="1"/>
</dbReference>
<keyword evidence="2 9" id="KW-0349">Heme</keyword>
<gene>
    <name evidence="12" type="ORF">SBAD_LOCUS2248</name>
</gene>
<dbReference type="InterPro" id="IPR017927">
    <property type="entry name" value="FAD-bd_FR_type"/>
</dbReference>
<dbReference type="InterPro" id="IPR001433">
    <property type="entry name" value="OxRdtase_FAD/NAD-bd"/>
</dbReference>
<reference evidence="14" key="1">
    <citation type="submission" date="2016-06" db="UniProtKB">
        <authorList>
            <consortium name="WormBaseParasite"/>
        </authorList>
    </citation>
    <scope>IDENTIFICATION</scope>
</reference>
<keyword evidence="6" id="KW-0560">Oxidoreductase</keyword>
<evidence type="ECO:0000259" key="10">
    <source>
        <dbReference type="PROSITE" id="PS50255"/>
    </source>
</evidence>
<dbReference type="GO" id="GO:0005739">
    <property type="term" value="C:mitochondrion"/>
    <property type="evidence" value="ECO:0007669"/>
    <property type="project" value="TreeGrafter"/>
</dbReference>
<dbReference type="SMART" id="SM01117">
    <property type="entry name" value="Cyt-b5"/>
    <property type="match status" value="1"/>
</dbReference>
<name>A0A183IF54_9BILA</name>
<dbReference type="Pfam" id="PF00970">
    <property type="entry name" value="FAD_binding_6"/>
    <property type="match status" value="1"/>
</dbReference>
<feature type="binding site" evidence="8">
    <location>
        <position position="279"/>
    </location>
    <ligand>
        <name>FAD</name>
        <dbReference type="ChEBI" id="CHEBI:57692"/>
    </ligand>
</feature>
<dbReference type="InterPro" id="IPR001834">
    <property type="entry name" value="CBR-like"/>
</dbReference>
<dbReference type="InterPro" id="IPR008333">
    <property type="entry name" value="Cbr1-like_FAD-bd_dom"/>
</dbReference>
<feature type="binding site" evidence="8">
    <location>
        <position position="257"/>
    </location>
    <ligand>
        <name>FAD</name>
        <dbReference type="ChEBI" id="CHEBI:57692"/>
    </ligand>
</feature>
<dbReference type="CDD" id="cd06183">
    <property type="entry name" value="cyt_b5_reduct_like"/>
    <property type="match status" value="1"/>
</dbReference>
<evidence type="ECO:0000313" key="14">
    <source>
        <dbReference type="WBParaSite" id="SBAD_0000235301-mRNA-1"/>
    </source>
</evidence>